<dbReference type="RefSeq" id="WP_088909316.1">
    <property type="nucleotide sequence ID" value="NZ_CP018145.1"/>
</dbReference>
<dbReference type="PROSITE" id="PS51257">
    <property type="entry name" value="PROKAR_LIPOPROTEIN"/>
    <property type="match status" value="1"/>
</dbReference>
<evidence type="ECO:0000256" key="5">
    <source>
        <dbReference type="ARBA" id="ARBA00023136"/>
    </source>
</evidence>
<dbReference type="Gene3D" id="3.30.300.210">
    <property type="entry name" value="Nutrient germinant receptor protein C, domain 3"/>
    <property type="match status" value="1"/>
</dbReference>
<proteinExistence type="inferred from homology"/>
<keyword evidence="5" id="KW-0472">Membrane</keyword>
<dbReference type="Proteomes" id="UP000197781">
    <property type="component" value="Chromosome"/>
</dbReference>
<protein>
    <submittedName>
        <fullName evidence="10">Spore gernimation protein</fullName>
    </submittedName>
</protein>
<dbReference type="InterPro" id="IPR057336">
    <property type="entry name" value="GerAC_N"/>
</dbReference>
<dbReference type="Pfam" id="PF05504">
    <property type="entry name" value="Spore_GerAC"/>
    <property type="match status" value="1"/>
</dbReference>
<dbReference type="InterPro" id="IPR046953">
    <property type="entry name" value="Spore_GerAC-like_C"/>
</dbReference>
<keyword evidence="7" id="KW-0449">Lipoprotein</keyword>
<dbReference type="AlphaFoldDB" id="A0A220MM93"/>
<keyword evidence="3" id="KW-0309">Germination</keyword>
<organism evidence="10 11">
    <name type="scientific">Brevibacillus formosus</name>
    <dbReference type="NCBI Taxonomy" id="54913"/>
    <lineage>
        <taxon>Bacteria</taxon>
        <taxon>Bacillati</taxon>
        <taxon>Bacillota</taxon>
        <taxon>Bacilli</taxon>
        <taxon>Bacillales</taxon>
        <taxon>Paenibacillaceae</taxon>
        <taxon>Brevibacillus</taxon>
    </lineage>
</organism>
<comment type="subcellular location">
    <subcellularLocation>
        <location evidence="1">Membrane</location>
        <topology evidence="1">Lipid-anchor</topology>
    </subcellularLocation>
</comment>
<evidence type="ECO:0000256" key="6">
    <source>
        <dbReference type="ARBA" id="ARBA00023139"/>
    </source>
</evidence>
<evidence type="ECO:0000256" key="2">
    <source>
        <dbReference type="ARBA" id="ARBA00007886"/>
    </source>
</evidence>
<dbReference type="GO" id="GO:0009847">
    <property type="term" value="P:spore germination"/>
    <property type="evidence" value="ECO:0007669"/>
    <property type="project" value="InterPro"/>
</dbReference>
<feature type="domain" description="Spore germination protein N-terminal" evidence="9">
    <location>
        <begin position="22"/>
        <end position="189"/>
    </location>
</feature>
<keyword evidence="4" id="KW-0732">Signal</keyword>
<evidence type="ECO:0000256" key="1">
    <source>
        <dbReference type="ARBA" id="ARBA00004635"/>
    </source>
</evidence>
<feature type="domain" description="Spore germination GerAC-like C-terminal" evidence="8">
    <location>
        <begin position="198"/>
        <end position="369"/>
    </location>
</feature>
<dbReference type="InterPro" id="IPR008844">
    <property type="entry name" value="Spore_GerAC-like"/>
</dbReference>
<reference evidence="10 11" key="1">
    <citation type="submission" date="2016-11" db="EMBL/GenBank/DDBJ databases">
        <authorList>
            <person name="Jaros S."/>
            <person name="Januszkiewicz K."/>
            <person name="Wedrychowicz H."/>
        </authorList>
    </citation>
    <scope>NUCLEOTIDE SEQUENCE [LARGE SCALE GENOMIC DNA]</scope>
    <source>
        <strain evidence="10 11">NF2</strain>
    </source>
</reference>
<dbReference type="Pfam" id="PF25198">
    <property type="entry name" value="Spore_GerAC_N"/>
    <property type="match status" value="1"/>
</dbReference>
<dbReference type="GO" id="GO:0016020">
    <property type="term" value="C:membrane"/>
    <property type="evidence" value="ECO:0007669"/>
    <property type="project" value="UniProtKB-SubCell"/>
</dbReference>
<comment type="similarity">
    <text evidence="2">Belongs to the GerABKC lipoprotein family.</text>
</comment>
<evidence type="ECO:0000256" key="3">
    <source>
        <dbReference type="ARBA" id="ARBA00022544"/>
    </source>
</evidence>
<dbReference type="PANTHER" id="PTHR35789:SF1">
    <property type="entry name" value="SPORE GERMINATION PROTEIN B3"/>
    <property type="match status" value="1"/>
</dbReference>
<dbReference type="InterPro" id="IPR038501">
    <property type="entry name" value="Spore_GerAC_C_sf"/>
</dbReference>
<evidence type="ECO:0000313" key="10">
    <source>
        <dbReference type="EMBL" id="ASJ55680.1"/>
    </source>
</evidence>
<dbReference type="NCBIfam" id="TIGR02887">
    <property type="entry name" value="spore_ger_x_C"/>
    <property type="match status" value="1"/>
</dbReference>
<evidence type="ECO:0000259" key="8">
    <source>
        <dbReference type="Pfam" id="PF05504"/>
    </source>
</evidence>
<name>A0A220MM93_9BACL</name>
<gene>
    <name evidence="10" type="ORF">BP422_20285</name>
</gene>
<dbReference type="KEGG" id="bfm:BP422_20285"/>
<evidence type="ECO:0000313" key="11">
    <source>
        <dbReference type="Proteomes" id="UP000197781"/>
    </source>
</evidence>
<dbReference type="EMBL" id="CP018145">
    <property type="protein sequence ID" value="ASJ55680.1"/>
    <property type="molecule type" value="Genomic_DNA"/>
</dbReference>
<accession>A0A220MM93</accession>
<evidence type="ECO:0000256" key="4">
    <source>
        <dbReference type="ARBA" id="ARBA00022729"/>
    </source>
</evidence>
<evidence type="ECO:0000259" key="9">
    <source>
        <dbReference type="Pfam" id="PF25198"/>
    </source>
</evidence>
<keyword evidence="6" id="KW-0564">Palmitate</keyword>
<evidence type="ECO:0000256" key="7">
    <source>
        <dbReference type="ARBA" id="ARBA00023288"/>
    </source>
</evidence>
<dbReference type="PANTHER" id="PTHR35789">
    <property type="entry name" value="SPORE GERMINATION PROTEIN B3"/>
    <property type="match status" value="1"/>
</dbReference>
<sequence>MKRFTRIILSFVLIVMLTGCTDRLNLEDATLSLMVGIDLNEKNELLFYMTSPVFSREAKEKTEEYGVRASSTRESRMGFDEIVTALTVSGKIQLIVLGKRLMQQQDWFRLLDVVFRDAKFTVNARMVMLDGPLNELFEYKPKDKPRLALHLTKLIDTANKRNLTVKTRAQEFHRQMFEKGMTPHISELKKTKHAVRVMGTALLTKKGVYAGLIEPRDTILLQMLLHGKQGEISITLPVKGPTEQNPIVKDRVSFFVKGVQKKVKTTYRDGTFHFNVQLKLRVSISERLFPFNMEKDYKKLEQMIAEQFYKDYAQLIKKCQEAKTDPFGFGLYARAYEYEEWKKVQHDWPTAFSKATVQLKPEVSIKGNGVVK</sequence>